<keyword evidence="2 4" id="KW-0863">Zinc-finger</keyword>
<name>B8CCF4_THAPS</name>
<keyword evidence="8" id="KW-1185">Reference proteome</keyword>
<evidence type="ECO:0000256" key="5">
    <source>
        <dbReference type="SAM" id="MobiDB-lite"/>
    </source>
</evidence>
<feature type="region of interest" description="Disordered" evidence="5">
    <location>
        <begin position="1"/>
        <end position="48"/>
    </location>
</feature>
<dbReference type="EMBL" id="CM000649">
    <property type="protein sequence ID" value="EED88943.1"/>
    <property type="molecule type" value="Genomic_DNA"/>
</dbReference>
<feature type="region of interest" description="Disordered" evidence="5">
    <location>
        <begin position="194"/>
        <end position="257"/>
    </location>
</feature>
<organism evidence="7 8">
    <name type="scientific">Thalassiosira pseudonana</name>
    <name type="common">Marine diatom</name>
    <name type="synonym">Cyclotella nana</name>
    <dbReference type="NCBI Taxonomy" id="35128"/>
    <lineage>
        <taxon>Eukaryota</taxon>
        <taxon>Sar</taxon>
        <taxon>Stramenopiles</taxon>
        <taxon>Ochrophyta</taxon>
        <taxon>Bacillariophyta</taxon>
        <taxon>Coscinodiscophyceae</taxon>
        <taxon>Thalassiosirophycidae</taxon>
        <taxon>Thalassiosirales</taxon>
        <taxon>Thalassiosiraceae</taxon>
        <taxon>Thalassiosira</taxon>
    </lineage>
</organism>
<proteinExistence type="predicted"/>
<dbReference type="PROSITE" id="PS01358">
    <property type="entry name" value="ZF_RANBP2_1"/>
    <property type="match status" value="1"/>
</dbReference>
<protein>
    <recommendedName>
        <fullName evidence="6">RanBP2-type domain-containing protein</fullName>
    </recommendedName>
</protein>
<evidence type="ECO:0000256" key="1">
    <source>
        <dbReference type="ARBA" id="ARBA00022723"/>
    </source>
</evidence>
<sequence>MVVSSDSSPGQLESDGTIANETPPEVVGVPVNNEASRTNNNASSKSNYDENAGLLLGFETSNSNNHAPLAPATDAAKISGEATSLSNKHLLLSAGEKGDAMNPSASDVNILGNTMGSLQSPRDGTSGVKTGSNNSGKWKCRNCQQNNANNRRICNLCKAKERPSSVPQTFPTPHAPSIPPVDVLVVEKPVKGSRRVSVPSMKRQEGMEAEQKGQGDGVARKKAKTSPTKTGIVRKEVLSLKSTTKRPGTDESGPTHIDVQYSNMDLLPVPQTQKTVSQTKQPGVTKRVTRGVKKPKESTTGVASAKDISPSLTSVKKATTAVPTVIPITKQPKVPTSIPRTQKPKQQDWATRELLKHLPKAPSNSEFYEEETGWRFHNPDFALDENDNLTVSRDASIPSLTPPTSHKLLKCIPPPPPLPTLPSTGFCAWSFDSDSRVLLANFRDPILAETTKGKVTIVHEDEVFLFKMMERDDITVISEGLADGINPSLWNKEYIRNCIGSEFHHKFRGFEKSSHKSFGGDVADDEDKEETVVQYEEMKNWYSMTVSDYYGYLDRRQLVQNCNAESTTYSFSDSNGNEQAIDVSKVVLYMVDVDMIKLLPQTYEDFRRNFKLPGILPGGSHCMMNAVNEGGRPFMGPNLYVTPPSSFTHFHQDGHGTVDSGHHCREGYNEVVMLRRLTERHKHHALRLLNGTSTSSHSTLYGLPHRDDHDTPLSWPTKDAISECKKMGWVLLVAKYCPSVFVLKPGQTVHINKGRLHAFRKLAPSSLPQYDCHHDRRKIMLLEIGNDEIVCSSIAWDWMFKGVTSDGINREISSVLECAWLNRENYLQSLAIPETALVFLTKQCLAELSVPGFSNRCDGFLPDTKTVLRGILPSLQYVVHRHSIAVKTAQCWNAEEGEKGKVNIDTKPNTWQNPLEFALDPYGNGDFFCKFCRGELSSVYMHCDGCERLLNKDFNICTGCHATKKYECSVTMHPFNPKRKSDLNHIGNMHLNRQSRCPCKNGPACGTCGYCIGCSCRCHRSFTLHYRFMRMEKELELLHRAERAVASDFIPASLETKVRLFSLVQGEMPMAAFPDAVDCQVEEEEVSKLSVEVADSFQKSVAMSGVRSISSDAGKKNDASLIGDSKKAKQRKQSTSSSTKKKSKAKKRD</sequence>
<evidence type="ECO:0000313" key="7">
    <source>
        <dbReference type="EMBL" id="EED88943.1"/>
    </source>
</evidence>
<feature type="compositionally biased region" description="Basic and acidic residues" evidence="5">
    <location>
        <begin position="202"/>
        <end position="213"/>
    </location>
</feature>
<dbReference type="Proteomes" id="UP000001449">
    <property type="component" value="Chromosome 14"/>
</dbReference>
<dbReference type="eggNOG" id="ENOG502R934">
    <property type="taxonomic scope" value="Eukaryota"/>
</dbReference>
<dbReference type="GeneID" id="7451239"/>
<dbReference type="GO" id="GO:0008270">
    <property type="term" value="F:zinc ion binding"/>
    <property type="evidence" value="ECO:0007669"/>
    <property type="project" value="UniProtKB-KW"/>
</dbReference>
<feature type="compositionally biased region" description="Polar residues" evidence="5">
    <location>
        <begin position="273"/>
        <end position="282"/>
    </location>
</feature>
<feature type="region of interest" description="Disordered" evidence="5">
    <location>
        <begin position="1105"/>
        <end position="1149"/>
    </location>
</feature>
<keyword evidence="3" id="KW-0862">Zinc</keyword>
<keyword evidence="1" id="KW-0479">Metal-binding</keyword>
<dbReference type="PROSITE" id="PS50199">
    <property type="entry name" value="ZF_RANBP2_2"/>
    <property type="match status" value="1"/>
</dbReference>
<accession>B8CCF4</accession>
<feature type="domain" description="RanBP2-type" evidence="6">
    <location>
        <begin position="134"/>
        <end position="163"/>
    </location>
</feature>
<dbReference type="Gene3D" id="2.60.120.650">
    <property type="entry name" value="Cupin"/>
    <property type="match status" value="1"/>
</dbReference>
<feature type="compositionally biased region" description="Low complexity" evidence="5">
    <location>
        <begin position="20"/>
        <end position="34"/>
    </location>
</feature>
<evidence type="ECO:0000313" key="8">
    <source>
        <dbReference type="Proteomes" id="UP000001449"/>
    </source>
</evidence>
<gene>
    <name evidence="7" type="ORF">THAPSDRAFT_24852</name>
</gene>
<evidence type="ECO:0000256" key="4">
    <source>
        <dbReference type="PROSITE-ProRule" id="PRU00322"/>
    </source>
</evidence>
<dbReference type="SUPFAM" id="SSF51197">
    <property type="entry name" value="Clavaminate synthase-like"/>
    <property type="match status" value="1"/>
</dbReference>
<evidence type="ECO:0000259" key="6">
    <source>
        <dbReference type="PROSITE" id="PS50199"/>
    </source>
</evidence>
<reference evidence="7 8" key="2">
    <citation type="journal article" date="2008" name="Nature">
        <title>The Phaeodactylum genome reveals the evolutionary history of diatom genomes.</title>
        <authorList>
            <person name="Bowler C."/>
            <person name="Allen A.E."/>
            <person name="Badger J.H."/>
            <person name="Grimwood J."/>
            <person name="Jabbari K."/>
            <person name="Kuo A."/>
            <person name="Maheswari U."/>
            <person name="Martens C."/>
            <person name="Maumus F."/>
            <person name="Otillar R.P."/>
            <person name="Rayko E."/>
            <person name="Salamov A."/>
            <person name="Vandepoele K."/>
            <person name="Beszteri B."/>
            <person name="Gruber A."/>
            <person name="Heijde M."/>
            <person name="Katinka M."/>
            <person name="Mock T."/>
            <person name="Valentin K."/>
            <person name="Verret F."/>
            <person name="Berges J.A."/>
            <person name="Brownlee C."/>
            <person name="Cadoret J.P."/>
            <person name="Chiovitti A."/>
            <person name="Choi C.J."/>
            <person name="Coesel S."/>
            <person name="De Martino A."/>
            <person name="Detter J.C."/>
            <person name="Durkin C."/>
            <person name="Falciatore A."/>
            <person name="Fournet J."/>
            <person name="Haruta M."/>
            <person name="Huysman M.J."/>
            <person name="Jenkins B.D."/>
            <person name="Jiroutova K."/>
            <person name="Jorgensen R.E."/>
            <person name="Joubert Y."/>
            <person name="Kaplan A."/>
            <person name="Kroger N."/>
            <person name="Kroth P.G."/>
            <person name="La Roche J."/>
            <person name="Lindquist E."/>
            <person name="Lommer M."/>
            <person name="Martin-Jezequel V."/>
            <person name="Lopez P.J."/>
            <person name="Lucas S."/>
            <person name="Mangogna M."/>
            <person name="McGinnis K."/>
            <person name="Medlin L.K."/>
            <person name="Montsant A."/>
            <person name="Oudot-Le Secq M.P."/>
            <person name="Napoli C."/>
            <person name="Obornik M."/>
            <person name="Parker M.S."/>
            <person name="Petit J.L."/>
            <person name="Porcel B.M."/>
            <person name="Poulsen N."/>
            <person name="Robison M."/>
            <person name="Rychlewski L."/>
            <person name="Rynearson T.A."/>
            <person name="Schmutz J."/>
            <person name="Shapiro H."/>
            <person name="Siaut M."/>
            <person name="Stanley M."/>
            <person name="Sussman M.R."/>
            <person name="Taylor A.R."/>
            <person name="Vardi A."/>
            <person name="von Dassow P."/>
            <person name="Vyverman W."/>
            <person name="Willis A."/>
            <person name="Wyrwicz L.S."/>
            <person name="Rokhsar D.S."/>
            <person name="Weissenbach J."/>
            <person name="Armbrust E.V."/>
            <person name="Green B.R."/>
            <person name="Van de Peer Y."/>
            <person name="Grigoriev I.V."/>
        </authorList>
    </citation>
    <scope>NUCLEOTIDE SEQUENCE [LARGE SCALE GENOMIC DNA]</scope>
    <source>
        <strain evidence="7 8">CCMP1335</strain>
    </source>
</reference>
<dbReference type="HOGENOM" id="CLU_276776_0_0_1"/>
<feature type="compositionally biased region" description="Basic residues" evidence="5">
    <location>
        <begin position="1139"/>
        <end position="1149"/>
    </location>
</feature>
<dbReference type="KEGG" id="tps:THAPSDRAFT_24852"/>
<dbReference type="AlphaFoldDB" id="B8CCF4"/>
<dbReference type="RefSeq" id="XP_002293934.1">
    <property type="nucleotide sequence ID" value="XM_002293898.1"/>
</dbReference>
<feature type="region of interest" description="Disordered" evidence="5">
    <location>
        <begin position="273"/>
        <end position="305"/>
    </location>
</feature>
<dbReference type="InterPro" id="IPR001876">
    <property type="entry name" value="Znf_RanBP2"/>
</dbReference>
<dbReference type="PaxDb" id="35128-Thaps24852"/>
<reference evidence="7 8" key="1">
    <citation type="journal article" date="2004" name="Science">
        <title>The genome of the diatom Thalassiosira pseudonana: ecology, evolution, and metabolism.</title>
        <authorList>
            <person name="Armbrust E.V."/>
            <person name="Berges J.A."/>
            <person name="Bowler C."/>
            <person name="Green B.R."/>
            <person name="Martinez D."/>
            <person name="Putnam N.H."/>
            <person name="Zhou S."/>
            <person name="Allen A.E."/>
            <person name="Apt K.E."/>
            <person name="Bechner M."/>
            <person name="Brzezinski M.A."/>
            <person name="Chaal B.K."/>
            <person name="Chiovitti A."/>
            <person name="Davis A.K."/>
            <person name="Demarest M.S."/>
            <person name="Detter J.C."/>
            <person name="Glavina T."/>
            <person name="Goodstein D."/>
            <person name="Hadi M.Z."/>
            <person name="Hellsten U."/>
            <person name="Hildebrand M."/>
            <person name="Jenkins B.D."/>
            <person name="Jurka J."/>
            <person name="Kapitonov V.V."/>
            <person name="Kroger N."/>
            <person name="Lau W.W."/>
            <person name="Lane T.W."/>
            <person name="Larimer F.W."/>
            <person name="Lippmeier J.C."/>
            <person name="Lucas S."/>
            <person name="Medina M."/>
            <person name="Montsant A."/>
            <person name="Obornik M."/>
            <person name="Parker M.S."/>
            <person name="Palenik B."/>
            <person name="Pazour G.J."/>
            <person name="Richardson P.M."/>
            <person name="Rynearson T.A."/>
            <person name="Saito M.A."/>
            <person name="Schwartz D.C."/>
            <person name="Thamatrakoln K."/>
            <person name="Valentin K."/>
            <person name="Vardi A."/>
            <person name="Wilkerson F.P."/>
            <person name="Rokhsar D.S."/>
        </authorList>
    </citation>
    <scope>NUCLEOTIDE SEQUENCE [LARGE SCALE GENOMIC DNA]</scope>
    <source>
        <strain evidence="7 8">CCMP1335</strain>
    </source>
</reference>
<feature type="compositionally biased region" description="Polar residues" evidence="5">
    <location>
        <begin position="35"/>
        <end position="46"/>
    </location>
</feature>
<feature type="compositionally biased region" description="Polar residues" evidence="5">
    <location>
        <begin position="1"/>
        <end position="11"/>
    </location>
</feature>
<dbReference type="STRING" id="35128.B8CCF4"/>
<evidence type="ECO:0000256" key="2">
    <source>
        <dbReference type="ARBA" id="ARBA00022771"/>
    </source>
</evidence>
<evidence type="ECO:0000256" key="3">
    <source>
        <dbReference type="ARBA" id="ARBA00022833"/>
    </source>
</evidence>
<dbReference type="InParanoid" id="B8CCF4"/>
<feature type="non-terminal residue" evidence="7">
    <location>
        <position position="1"/>
    </location>
</feature>